<feature type="compositionally biased region" description="Polar residues" evidence="1">
    <location>
        <begin position="467"/>
        <end position="479"/>
    </location>
</feature>
<accession>A0A9E6NP16</accession>
<dbReference type="EMBL" id="CP077090">
    <property type="protein sequence ID" value="QXI11311.1"/>
    <property type="molecule type" value="Genomic_DNA"/>
</dbReference>
<dbReference type="AlphaFoldDB" id="A0A9E6NP16"/>
<sequence length="661" mass="73531">MRQKPGLRPKSPSVETPATSTLASADHSPSRAIVANPENIPGPIPVEAPSSPKRPRLEEPGTSQAKISPIEVSVTPRSATDRPDFSMTSLEDFAHPYFGDLPGPNEAGIRRYLAKDWVDVRLPGSEGRHHVCVQYDADLRAYRAMSSWRLAPGPPIYRTTQGHLWSLDRHLTLLNVDDYAFSATPNADGYYTFRALGTSGDDAILGYAIKDPEHHWIAIDPAQAKRNRMADAPLAQWSDQDIQRMYILDDTRIAAFRAEAQATGKPPDWALRAQNTEDHLFVADSLKWLHPHMTLAQRLQLQRSYNLTQNQLCRLRTESGDGQIPQWAEQHKRLTLDATNEQRFKLIGEELENYIEELRSQGLALAHHWPATRYSDAFLADYATHLGYLRTRHGMLYRTDIPAMFRGETRLPFELARDDRMMHRKGNPKGTTNKRALSATFGLHDATAYAATKGGFYHELHYNSQANRFPGVNPQSSKTRTGESSDSGSSSVSEGKRTGDETDSDSSFVFDDSKDYVSTRRQQTTSFVYAIDTRGLEVVPGAENKAFNPANGTFLFDDLEGHISTPTRGISAERIWLVRSDLTKAARVKDVLTQAGDRVAAIEQATWAGTDSRAAGYFGANAYDSLIDEIAGSGGVILDLPKGDKTFADDIVWPVPEHDRP</sequence>
<proteinExistence type="predicted"/>
<feature type="region of interest" description="Disordered" evidence="1">
    <location>
        <begin position="1"/>
        <end position="66"/>
    </location>
</feature>
<protein>
    <submittedName>
        <fullName evidence="2">Uncharacterized protein</fullName>
    </submittedName>
</protein>
<reference evidence="2" key="1">
    <citation type="journal article" date="2020" name="Microorganisms">
        <title>Reliable Identification of Environmental Pseudomonas Isolates Using the rpoD Gene.</title>
        <authorList>
            <consortium name="The Broad Institute Genome Sequencing Platform"/>
            <person name="Girard L."/>
            <person name="Lood C."/>
            <person name="Rokni-Zadeh H."/>
            <person name="van Noort V."/>
            <person name="Lavigne R."/>
            <person name="De Mot R."/>
        </authorList>
    </citation>
    <scope>NUCLEOTIDE SEQUENCE</scope>
    <source>
        <strain evidence="2">OE 48.2</strain>
    </source>
</reference>
<name>A0A9E6NP16_9PSED</name>
<feature type="region of interest" description="Disordered" evidence="1">
    <location>
        <begin position="467"/>
        <end position="506"/>
    </location>
</feature>
<evidence type="ECO:0000256" key="1">
    <source>
        <dbReference type="SAM" id="MobiDB-lite"/>
    </source>
</evidence>
<feature type="compositionally biased region" description="Low complexity" evidence="1">
    <location>
        <begin position="482"/>
        <end position="493"/>
    </location>
</feature>
<gene>
    <name evidence="2" type="ORF">HU754_026595</name>
</gene>
<evidence type="ECO:0000313" key="2">
    <source>
        <dbReference type="EMBL" id="QXI11311.1"/>
    </source>
</evidence>
<organism evidence="2 3">
    <name type="scientific">Pseudomonas zeae</name>
    <dbReference type="NCBI Taxonomy" id="2745510"/>
    <lineage>
        <taxon>Bacteria</taxon>
        <taxon>Pseudomonadati</taxon>
        <taxon>Pseudomonadota</taxon>
        <taxon>Gammaproteobacteria</taxon>
        <taxon>Pseudomonadales</taxon>
        <taxon>Pseudomonadaceae</taxon>
        <taxon>Pseudomonas</taxon>
    </lineage>
</organism>
<dbReference type="Proteomes" id="UP000627092">
    <property type="component" value="Chromosome"/>
</dbReference>
<dbReference type="KEGG" id="pze:HU754_026595"/>
<feature type="compositionally biased region" description="Polar residues" evidence="1">
    <location>
        <begin position="13"/>
        <end position="23"/>
    </location>
</feature>
<reference evidence="2" key="2">
    <citation type="journal article" date="2021" name="Microorganisms">
        <title>The Ever-Expanding Pseudomonas Genus: Description of 43 New Species and Partition of the Pseudomonas putida Group.</title>
        <authorList>
            <person name="Girard L."/>
            <person name="Lood C."/>
            <person name="Hofte M."/>
            <person name="Vandamme P."/>
            <person name="Rokni-Zadeh H."/>
            <person name="van Noort V."/>
            <person name="Lavigne R."/>
            <person name="De Mot R."/>
        </authorList>
    </citation>
    <scope>NUCLEOTIDE SEQUENCE</scope>
    <source>
        <strain evidence="2">OE 48.2</strain>
    </source>
</reference>
<evidence type="ECO:0000313" key="3">
    <source>
        <dbReference type="Proteomes" id="UP000627092"/>
    </source>
</evidence>